<dbReference type="GO" id="GO:0000155">
    <property type="term" value="F:phosphorelay sensor kinase activity"/>
    <property type="evidence" value="ECO:0007669"/>
    <property type="project" value="InterPro"/>
</dbReference>
<dbReference type="Gene3D" id="3.30.450.20">
    <property type="entry name" value="PAS domain"/>
    <property type="match status" value="2"/>
</dbReference>
<name>A0A951UD59_9CYAN</name>
<dbReference type="Proteomes" id="UP000753908">
    <property type="component" value="Unassembled WGS sequence"/>
</dbReference>
<protein>
    <recommendedName>
        <fullName evidence="3">histidine kinase</fullName>
        <ecNumber evidence="3">2.7.13.3</ecNumber>
    </recommendedName>
</protein>
<evidence type="ECO:0000256" key="8">
    <source>
        <dbReference type="SAM" id="Coils"/>
    </source>
</evidence>
<dbReference type="CDD" id="cd00082">
    <property type="entry name" value="HisKA"/>
    <property type="match status" value="1"/>
</dbReference>
<feature type="domain" description="Phytochrome chromophore attachment site" evidence="9">
    <location>
        <begin position="722"/>
        <end position="858"/>
    </location>
</feature>
<feature type="domain" description="PAC" evidence="12">
    <location>
        <begin position="284"/>
        <end position="336"/>
    </location>
</feature>
<dbReference type="PROSITE" id="PS50112">
    <property type="entry name" value="PAS"/>
    <property type="match status" value="1"/>
</dbReference>
<sequence length="1347" mass="152114">MNSYPIPNLHESRQEKANLTQSQLVNSHGEDRQIGKCQSLDNQAELNYLHTLYESLPCICLTLNVRGVILSVSEFGATYLGFDPLDLVKQLVEYIVYVEDRDDFQSQLIGLQQQPIQVSQWEARLIDKNSKIIWVKAIARLVPNTESNPIILLVCEDTTDLKQMEEKQRDSQERHRSKFRNTSDEVFITDSTNITDLTDHQRAEVALRESEERFRVTFEQAAVGISHCDLNGRFIRVNQKFCEILGYTSEELLTRTFSDITFPDDLEVSVDGVRSLLAGETAPYSLEKRYIRKDDSILWGHQTVSLVSEPTGEPKHFVAVLEDISDRKLAEEELLHKTQALANFSSNLKELHRLNTTRYNSFEPLFADYLKTGCEILQLSIGIVNQLDGQSCIIRSVQSDIDWLVPGLELELKDIYCAAVVQEQKTIAYNHVGAIEALRNYPLYQNLKLESYIGTPIFVNNQVYGTINFSSTQVRSPEFEAYEQEVIELMAQSIGIFIGAHQAELERQQAEEALRQQFLREQLVGAIAQRIHQSLNLEEILNTTVAEVRQFLTCDRVVIFRLNGDGSGVVVVESVDSNWIPITGTIINDRYFAQSYVQLYKQGRVQAVEDIYNAGLTQCHVDLLAKFQAKANLVVPIVQEEKLWGLLVAQQCGETRKWQPLDIDLLKSLSTQAGIAIHQSELYQQAQTEIIQRQQAEAALQQQFQREQLVGAIAQRIRKSLNLDTILTSTVAEVRQVLAADRVIIFRFEPGWSGNVVVESVDSPWHSILGTNIHDPCFEKMYVLPYQQGRVKAIEDIYKAKLGQCHLDLLVRFQVRANLVVPILNGEKLWGLLIAHHCSEPRHWQPYEIDLLCSLASQVAIAIQQSQLYEQAQSLAKREQALNQVTQAIRSSLDLNTIFSTTVREIGELLQVDRAHIVQYLPEQKLWLHVSEYGRYPDLPAALGREIPDENNPITDRLKCLEVVRIDNTETFEDEVNQGLAQAFPGAWLLVPLQFGSEIWGSITLRKDIGPYCWQDSEVELICAVADQVAIAIQQAELYKQSCTATAQALSQAQQLELALQELQTAQAKLVQSEKMSSLGQLVAGVAHEINNPVNFIYANLTYASEYTQDLLGLIELYQQQYPNPTSDILAEIEAIELEFLSEDLPKLLCSMKVGAERIYEIVRSLRNFSRLAEAEIKAVDIHEGLDSTLVILQNRLKSVHGHPGAEVIKKYGNLPKVECFAGQLNQVFMNLLTNAVDALDERDQARTLEEMEANPSAIRIHTELLKDDSVVIRIADNGPGMTPQVKQRLFDPFFTTKPVGVGTGLGLSISYQIVVEKHKGQLQCLSELGQGTEFVIQIPLRQLSEG</sequence>
<dbReference type="InterPro" id="IPR004358">
    <property type="entry name" value="Sig_transdc_His_kin-like_C"/>
</dbReference>
<dbReference type="SMART" id="SM00065">
    <property type="entry name" value="GAF"/>
    <property type="match status" value="4"/>
</dbReference>
<dbReference type="Pfam" id="PF01590">
    <property type="entry name" value="GAF"/>
    <property type="match status" value="4"/>
</dbReference>
<evidence type="ECO:0000259" key="9">
    <source>
        <dbReference type="PROSITE" id="PS50046"/>
    </source>
</evidence>
<dbReference type="Gene3D" id="3.30.565.10">
    <property type="entry name" value="Histidine kinase-like ATPase, C-terminal domain"/>
    <property type="match status" value="1"/>
</dbReference>
<dbReference type="SMART" id="SM00091">
    <property type="entry name" value="PAS"/>
    <property type="match status" value="2"/>
</dbReference>
<keyword evidence="5" id="KW-0808">Transferase</keyword>
<dbReference type="InterPro" id="IPR003018">
    <property type="entry name" value="GAF"/>
</dbReference>
<feature type="domain" description="PAC" evidence="12">
    <location>
        <begin position="119"/>
        <end position="170"/>
    </location>
</feature>
<dbReference type="PROSITE" id="PS50109">
    <property type="entry name" value="HIS_KIN"/>
    <property type="match status" value="1"/>
</dbReference>
<dbReference type="SUPFAM" id="SSF55874">
    <property type="entry name" value="ATPase domain of HSP90 chaperone/DNA topoisomerase II/histidine kinase"/>
    <property type="match status" value="1"/>
</dbReference>
<dbReference type="InterPro" id="IPR035965">
    <property type="entry name" value="PAS-like_dom_sf"/>
</dbReference>
<feature type="coiled-coil region" evidence="8">
    <location>
        <begin position="1046"/>
        <end position="1076"/>
    </location>
</feature>
<comment type="caution">
    <text evidence="13">The sequence shown here is derived from an EMBL/GenBank/DDBJ whole genome shotgun (WGS) entry which is preliminary data.</text>
</comment>
<reference evidence="13" key="1">
    <citation type="submission" date="2021-05" db="EMBL/GenBank/DDBJ databases">
        <authorList>
            <person name="Pietrasiak N."/>
            <person name="Ward R."/>
            <person name="Stajich J.E."/>
            <person name="Kurbessoian T."/>
        </authorList>
    </citation>
    <scope>NUCLEOTIDE SEQUENCE</scope>
    <source>
        <strain evidence="13">CPER-KK1</strain>
    </source>
</reference>
<feature type="domain" description="Phytochrome chromophore attachment site" evidence="9">
    <location>
        <begin position="536"/>
        <end position="672"/>
    </location>
</feature>
<evidence type="ECO:0000259" key="10">
    <source>
        <dbReference type="PROSITE" id="PS50109"/>
    </source>
</evidence>
<evidence type="ECO:0000259" key="11">
    <source>
        <dbReference type="PROSITE" id="PS50112"/>
    </source>
</evidence>
<gene>
    <name evidence="13" type="ORF">KME25_31810</name>
</gene>
<evidence type="ECO:0000259" key="12">
    <source>
        <dbReference type="PROSITE" id="PS50113"/>
    </source>
</evidence>
<dbReference type="SMART" id="SM00387">
    <property type="entry name" value="HATPase_c"/>
    <property type="match status" value="1"/>
</dbReference>
<evidence type="ECO:0000256" key="6">
    <source>
        <dbReference type="ARBA" id="ARBA00022777"/>
    </source>
</evidence>
<evidence type="ECO:0000313" key="14">
    <source>
        <dbReference type="Proteomes" id="UP000753908"/>
    </source>
</evidence>
<dbReference type="SUPFAM" id="SSF55781">
    <property type="entry name" value="GAF domain-like"/>
    <property type="match status" value="4"/>
</dbReference>
<dbReference type="PROSITE" id="PS50046">
    <property type="entry name" value="PHYTOCHROME_2"/>
    <property type="match status" value="2"/>
</dbReference>
<dbReference type="NCBIfam" id="TIGR00229">
    <property type="entry name" value="sensory_box"/>
    <property type="match status" value="2"/>
</dbReference>
<dbReference type="InterPro" id="IPR000700">
    <property type="entry name" value="PAS-assoc_C"/>
</dbReference>
<dbReference type="SMART" id="SM00086">
    <property type="entry name" value="PAC"/>
    <property type="match status" value="2"/>
</dbReference>
<evidence type="ECO:0000256" key="4">
    <source>
        <dbReference type="ARBA" id="ARBA00022553"/>
    </source>
</evidence>
<dbReference type="PRINTS" id="PR00344">
    <property type="entry name" value="BCTRLSENSOR"/>
</dbReference>
<dbReference type="Pfam" id="PF13426">
    <property type="entry name" value="PAS_9"/>
    <property type="match status" value="1"/>
</dbReference>
<dbReference type="InterPro" id="IPR016132">
    <property type="entry name" value="Phyto_chromo_attachment"/>
</dbReference>
<keyword evidence="7" id="KW-0902">Two-component regulatory system</keyword>
<dbReference type="InterPro" id="IPR036097">
    <property type="entry name" value="HisK_dim/P_sf"/>
</dbReference>
<dbReference type="Pfam" id="PF02518">
    <property type="entry name" value="HATPase_c"/>
    <property type="match status" value="1"/>
</dbReference>
<proteinExistence type="inferred from homology"/>
<dbReference type="EMBL" id="JAHHIF010000077">
    <property type="protein sequence ID" value="MBW4548955.1"/>
    <property type="molecule type" value="Genomic_DNA"/>
</dbReference>
<dbReference type="Pfam" id="PF08447">
    <property type="entry name" value="PAS_3"/>
    <property type="match status" value="1"/>
</dbReference>
<comment type="catalytic activity">
    <reaction evidence="1">
        <text>ATP + protein L-histidine = ADP + protein N-phospho-L-histidine.</text>
        <dbReference type="EC" id="2.7.13.3"/>
    </reaction>
</comment>
<dbReference type="InterPro" id="IPR005467">
    <property type="entry name" value="His_kinase_dom"/>
</dbReference>
<dbReference type="Gene3D" id="3.30.450.40">
    <property type="match status" value="4"/>
</dbReference>
<dbReference type="CDD" id="cd00130">
    <property type="entry name" value="PAS"/>
    <property type="match status" value="2"/>
</dbReference>
<dbReference type="InterPro" id="IPR052162">
    <property type="entry name" value="Sensor_kinase/Photoreceptor"/>
</dbReference>
<dbReference type="SUPFAM" id="SSF47384">
    <property type="entry name" value="Homodimeric domain of signal transducing histidine kinase"/>
    <property type="match status" value="1"/>
</dbReference>
<keyword evidence="8" id="KW-0175">Coiled coil</keyword>
<dbReference type="InterPro" id="IPR001610">
    <property type="entry name" value="PAC"/>
</dbReference>
<dbReference type="InterPro" id="IPR003594">
    <property type="entry name" value="HATPase_dom"/>
</dbReference>
<evidence type="ECO:0000256" key="7">
    <source>
        <dbReference type="ARBA" id="ARBA00023012"/>
    </source>
</evidence>
<accession>A0A951UD59</accession>
<dbReference type="InterPro" id="IPR013655">
    <property type="entry name" value="PAS_fold_3"/>
</dbReference>
<dbReference type="Gene3D" id="1.10.287.130">
    <property type="match status" value="1"/>
</dbReference>
<organism evidence="13 14">
    <name type="scientific">Symplocastrum torsivum CPER-KK1</name>
    <dbReference type="NCBI Taxonomy" id="450513"/>
    <lineage>
        <taxon>Bacteria</taxon>
        <taxon>Bacillati</taxon>
        <taxon>Cyanobacteriota</taxon>
        <taxon>Cyanophyceae</taxon>
        <taxon>Oscillatoriophycideae</taxon>
        <taxon>Oscillatoriales</taxon>
        <taxon>Microcoleaceae</taxon>
        <taxon>Symplocastrum</taxon>
    </lineage>
</organism>
<feature type="domain" description="PAS" evidence="11">
    <location>
        <begin position="210"/>
        <end position="280"/>
    </location>
</feature>
<dbReference type="PANTHER" id="PTHR43304:SF1">
    <property type="entry name" value="PAC DOMAIN-CONTAINING PROTEIN"/>
    <property type="match status" value="1"/>
</dbReference>
<dbReference type="PROSITE" id="PS50113">
    <property type="entry name" value="PAC"/>
    <property type="match status" value="2"/>
</dbReference>
<evidence type="ECO:0000313" key="13">
    <source>
        <dbReference type="EMBL" id="MBW4548955.1"/>
    </source>
</evidence>
<reference evidence="13" key="2">
    <citation type="journal article" date="2022" name="Microbiol. Resour. Announc.">
        <title>Metagenome Sequencing to Explore Phylogenomics of Terrestrial Cyanobacteria.</title>
        <authorList>
            <person name="Ward R.D."/>
            <person name="Stajich J.E."/>
            <person name="Johansen J.R."/>
            <person name="Huntemann M."/>
            <person name="Clum A."/>
            <person name="Foster B."/>
            <person name="Foster B."/>
            <person name="Roux S."/>
            <person name="Palaniappan K."/>
            <person name="Varghese N."/>
            <person name="Mukherjee S."/>
            <person name="Reddy T.B.K."/>
            <person name="Daum C."/>
            <person name="Copeland A."/>
            <person name="Chen I.A."/>
            <person name="Ivanova N.N."/>
            <person name="Kyrpides N.C."/>
            <person name="Shapiro N."/>
            <person name="Eloe-Fadrosh E.A."/>
            <person name="Pietrasiak N."/>
        </authorList>
    </citation>
    <scope>NUCLEOTIDE SEQUENCE</scope>
    <source>
        <strain evidence="13">CPER-KK1</strain>
    </source>
</reference>
<dbReference type="SUPFAM" id="SSF55785">
    <property type="entry name" value="PYP-like sensor domain (PAS domain)"/>
    <property type="match status" value="2"/>
</dbReference>
<evidence type="ECO:0000256" key="2">
    <source>
        <dbReference type="ARBA" id="ARBA00006402"/>
    </source>
</evidence>
<feature type="domain" description="Histidine kinase" evidence="10">
    <location>
        <begin position="1085"/>
        <end position="1343"/>
    </location>
</feature>
<dbReference type="InterPro" id="IPR036890">
    <property type="entry name" value="HATPase_C_sf"/>
</dbReference>
<dbReference type="EC" id="2.7.13.3" evidence="3"/>
<keyword evidence="6" id="KW-0418">Kinase</keyword>
<dbReference type="InterPro" id="IPR000014">
    <property type="entry name" value="PAS"/>
</dbReference>
<dbReference type="PANTHER" id="PTHR43304">
    <property type="entry name" value="PHYTOCHROME-LIKE PROTEIN CPH1"/>
    <property type="match status" value="1"/>
</dbReference>
<dbReference type="InterPro" id="IPR029016">
    <property type="entry name" value="GAF-like_dom_sf"/>
</dbReference>
<evidence type="ECO:0000256" key="3">
    <source>
        <dbReference type="ARBA" id="ARBA00012438"/>
    </source>
</evidence>
<evidence type="ECO:0000256" key="1">
    <source>
        <dbReference type="ARBA" id="ARBA00000085"/>
    </source>
</evidence>
<evidence type="ECO:0000256" key="5">
    <source>
        <dbReference type="ARBA" id="ARBA00022679"/>
    </source>
</evidence>
<comment type="similarity">
    <text evidence="2">In the N-terminal section; belongs to the phytochrome family.</text>
</comment>
<keyword evidence="4" id="KW-0597">Phosphoprotein</keyword>
<dbReference type="InterPro" id="IPR003661">
    <property type="entry name" value="HisK_dim/P_dom"/>
</dbReference>